<keyword evidence="1" id="KW-0472">Membrane</keyword>
<dbReference type="Proteomes" id="UP001196565">
    <property type="component" value="Unassembled WGS sequence"/>
</dbReference>
<feature type="transmembrane region" description="Helical" evidence="1">
    <location>
        <begin position="67"/>
        <end position="84"/>
    </location>
</feature>
<organism evidence="2 3">
    <name type="scientific">Roseomonas alba</name>
    <dbReference type="NCBI Taxonomy" id="2846776"/>
    <lineage>
        <taxon>Bacteria</taxon>
        <taxon>Pseudomonadati</taxon>
        <taxon>Pseudomonadota</taxon>
        <taxon>Alphaproteobacteria</taxon>
        <taxon>Acetobacterales</taxon>
        <taxon>Roseomonadaceae</taxon>
        <taxon>Roseomonas</taxon>
    </lineage>
</organism>
<evidence type="ECO:0008006" key="4">
    <source>
        <dbReference type="Google" id="ProtNLM"/>
    </source>
</evidence>
<evidence type="ECO:0000313" key="3">
    <source>
        <dbReference type="Proteomes" id="UP001196565"/>
    </source>
</evidence>
<name>A0ABS7A629_9PROT</name>
<gene>
    <name evidence="2" type="ORF">KPL78_07300</name>
</gene>
<dbReference type="RefSeq" id="WP_219762241.1">
    <property type="nucleotide sequence ID" value="NZ_JAHYBZ010000002.1"/>
</dbReference>
<comment type="caution">
    <text evidence="2">The sequence shown here is derived from an EMBL/GenBank/DDBJ whole genome shotgun (WGS) entry which is preliminary data.</text>
</comment>
<evidence type="ECO:0000256" key="1">
    <source>
        <dbReference type="SAM" id="Phobius"/>
    </source>
</evidence>
<protein>
    <recommendedName>
        <fullName evidence="4">ABC transporter permease</fullName>
    </recommendedName>
</protein>
<proteinExistence type="predicted"/>
<keyword evidence="3" id="KW-1185">Reference proteome</keyword>
<dbReference type="EMBL" id="JAHYBZ010000002">
    <property type="protein sequence ID" value="MBW6397643.1"/>
    <property type="molecule type" value="Genomic_DNA"/>
</dbReference>
<keyword evidence="1" id="KW-1133">Transmembrane helix</keyword>
<reference evidence="2 3" key="1">
    <citation type="submission" date="2021-07" db="EMBL/GenBank/DDBJ databases">
        <authorList>
            <person name="So Y."/>
        </authorList>
    </citation>
    <scope>NUCLEOTIDE SEQUENCE [LARGE SCALE GENOMIC DNA]</scope>
    <source>
        <strain evidence="2 3">HJA6</strain>
    </source>
</reference>
<sequence>MVLRLLALLFASAALLMGLALGWGWPLGATISRVNPTAIPTLQNLLSGVLWQQAWNALATPMLDSPAWLAPAMIALILFGVAAMRPGKG</sequence>
<keyword evidence="1" id="KW-0812">Transmembrane</keyword>
<evidence type="ECO:0000313" key="2">
    <source>
        <dbReference type="EMBL" id="MBW6397643.1"/>
    </source>
</evidence>
<accession>A0ABS7A629</accession>